<keyword evidence="4" id="KW-0282">Flagellum</keyword>
<keyword evidence="3" id="KW-1133">Transmembrane helix</keyword>
<dbReference type="Gene3D" id="6.10.250.2080">
    <property type="match status" value="1"/>
</dbReference>
<gene>
    <name evidence="4" type="ORF">FOY91_12885</name>
</gene>
<keyword evidence="4" id="KW-0969">Cilium</keyword>
<name>A0A558R1E1_9SPHN</name>
<proteinExistence type="inferred from homology"/>
<keyword evidence="3" id="KW-0472">Membrane</keyword>
<dbReference type="PRINTS" id="PR00950">
    <property type="entry name" value="TYPE3IMSPROT"/>
</dbReference>
<comment type="similarity">
    <text evidence="1">Belongs to the type III secretion exporter family.</text>
</comment>
<evidence type="ECO:0000313" key="5">
    <source>
        <dbReference type="Proteomes" id="UP000318681"/>
    </source>
</evidence>
<reference evidence="4 5" key="1">
    <citation type="submission" date="2019-07" db="EMBL/GenBank/DDBJ databases">
        <title>Sphingomonas solaris sp. nov., isolated from a solar panel from Boston, Massachusetts.</title>
        <authorList>
            <person name="Tanner K."/>
            <person name="Pascual J."/>
            <person name="Mancuso C."/>
            <person name="Pereto J."/>
            <person name="Khalil A."/>
            <person name="Vilanova C."/>
        </authorList>
    </citation>
    <scope>NUCLEOTIDE SEQUENCE [LARGE SCALE GENOMIC DNA]</scope>
    <source>
        <strain evidence="4 5">R4DWN</strain>
    </source>
</reference>
<accession>A0A558R1E1</accession>
<dbReference type="EMBL" id="VNIM01000051">
    <property type="protein sequence ID" value="TVV73179.1"/>
    <property type="molecule type" value="Genomic_DNA"/>
</dbReference>
<evidence type="ECO:0000256" key="1">
    <source>
        <dbReference type="ARBA" id="ARBA00010690"/>
    </source>
</evidence>
<dbReference type="PANTHER" id="PTHR30531">
    <property type="entry name" value="FLAGELLAR BIOSYNTHETIC PROTEIN FLHB"/>
    <property type="match status" value="1"/>
</dbReference>
<dbReference type="AlphaFoldDB" id="A0A558R1E1"/>
<feature type="transmembrane region" description="Helical" evidence="3">
    <location>
        <begin position="80"/>
        <end position="110"/>
    </location>
</feature>
<dbReference type="PANTHER" id="PTHR30531:SF12">
    <property type="entry name" value="FLAGELLAR BIOSYNTHETIC PROTEIN FLHB"/>
    <property type="match status" value="1"/>
</dbReference>
<feature type="transmembrane region" description="Helical" evidence="3">
    <location>
        <begin position="189"/>
        <end position="213"/>
    </location>
</feature>
<feature type="region of interest" description="Disordered" evidence="2">
    <location>
        <begin position="1"/>
        <end position="23"/>
    </location>
</feature>
<dbReference type="RefSeq" id="WP_145152511.1">
    <property type="nucleotide sequence ID" value="NZ_VNIM01000051.1"/>
</dbReference>
<dbReference type="OrthoDB" id="9807950at2"/>
<dbReference type="InterPro" id="IPR029025">
    <property type="entry name" value="T3SS_substrate_exporter_C"/>
</dbReference>
<dbReference type="Proteomes" id="UP000318681">
    <property type="component" value="Unassembled WGS sequence"/>
</dbReference>
<evidence type="ECO:0000313" key="4">
    <source>
        <dbReference type="EMBL" id="TVV73179.1"/>
    </source>
</evidence>
<dbReference type="InterPro" id="IPR006135">
    <property type="entry name" value="T3SS_substrate_exporter"/>
</dbReference>
<dbReference type="Pfam" id="PF01312">
    <property type="entry name" value="Bac_export_2"/>
    <property type="match status" value="1"/>
</dbReference>
<dbReference type="GO" id="GO:0009306">
    <property type="term" value="P:protein secretion"/>
    <property type="evidence" value="ECO:0007669"/>
    <property type="project" value="InterPro"/>
</dbReference>
<evidence type="ECO:0000256" key="2">
    <source>
        <dbReference type="SAM" id="MobiDB-lite"/>
    </source>
</evidence>
<feature type="transmembrane region" description="Helical" evidence="3">
    <location>
        <begin position="145"/>
        <end position="163"/>
    </location>
</feature>
<dbReference type="Gene3D" id="3.40.1690.10">
    <property type="entry name" value="secretion proteins EscU"/>
    <property type="match status" value="1"/>
</dbReference>
<keyword evidence="3" id="KW-0812">Transmembrane</keyword>
<dbReference type="SUPFAM" id="SSF160544">
    <property type="entry name" value="EscU C-terminal domain-like"/>
    <property type="match status" value="1"/>
</dbReference>
<sequence>MAESEGGEKTEDPTDKRKRDAVEKGDVLQSKDLGTAMVVLGGAAWMVLAGPWLVGALRDMLADGLRFDANSLRTFDPAEAFWRLGAAVVMPLATLFAITLVAAIGTPAILGSLGFRWSAMGFKPDKMNPISGLGRMFGLNGLMELGKSIAKVALLGGVAWWLLAGQADRLVTLGQQDLVAALGDLGQSFVMAVLVMALALALIAGVDIPTQIIRRGGRLRMSKQEVKDEHKQSEGSPELKAQIRRRQHEVLKGSARQAVSDATVVLTNPTHFAVALRYRPGVDAAPTVVARGRGATADAIRELADELAVPMLGYPQLARALYFTTRTGQVIRDDLYLAVATVIAFVFNLDAAMAGGTDMPVRPDIDVPKGARFDEDGHPDG</sequence>
<evidence type="ECO:0000256" key="3">
    <source>
        <dbReference type="SAM" id="Phobius"/>
    </source>
</evidence>
<comment type="caution">
    <text evidence="4">The sequence shown here is derived from an EMBL/GenBank/DDBJ whole genome shotgun (WGS) entry which is preliminary data.</text>
</comment>
<organism evidence="4 5">
    <name type="scientific">Alterirhizorhabdus solaris</name>
    <dbReference type="NCBI Taxonomy" id="2529389"/>
    <lineage>
        <taxon>Bacteria</taxon>
        <taxon>Pseudomonadati</taxon>
        <taxon>Pseudomonadota</taxon>
        <taxon>Alphaproteobacteria</taxon>
        <taxon>Sphingomonadales</taxon>
        <taxon>Rhizorhabdaceae</taxon>
        <taxon>Alterirhizorhabdus</taxon>
    </lineage>
</organism>
<keyword evidence="4" id="KW-0966">Cell projection</keyword>
<keyword evidence="5" id="KW-1185">Reference proteome</keyword>
<protein>
    <submittedName>
        <fullName evidence="4">Flagellar biosynthesis protein FlhB</fullName>
    </submittedName>
</protein>
<dbReference type="GO" id="GO:0005886">
    <property type="term" value="C:plasma membrane"/>
    <property type="evidence" value="ECO:0007669"/>
    <property type="project" value="TreeGrafter"/>
</dbReference>
<feature type="transmembrane region" description="Helical" evidence="3">
    <location>
        <begin position="33"/>
        <end position="54"/>
    </location>
</feature>
<feature type="transmembrane region" description="Helical" evidence="3">
    <location>
        <begin position="335"/>
        <end position="354"/>
    </location>
</feature>